<evidence type="ECO:0000313" key="2">
    <source>
        <dbReference type="WBParaSite" id="ACRNAN_scaffold3864.g29159.t1"/>
    </source>
</evidence>
<proteinExistence type="predicted"/>
<evidence type="ECO:0000313" key="1">
    <source>
        <dbReference type="Proteomes" id="UP000887540"/>
    </source>
</evidence>
<sequence length="190" mass="21875">MQARIEHNLPKASSNPNNFKQFCSDACPCNDVGIKFFWKPSNNLLAHVDYDYWKNNTPRYTQVINGMVHYKTFKQAYDWDKTRYAAFVLESGYNNFCQDICICSIENKCFTFSSPYGYVELVPYCEDNECYMYALTYRNDSIPAGFGQSNLYGLLQDEDGNVYDFPAPFNASLGKFIPLLPTYGLVLAYV</sequence>
<organism evidence="1 2">
    <name type="scientific">Acrobeloides nanus</name>
    <dbReference type="NCBI Taxonomy" id="290746"/>
    <lineage>
        <taxon>Eukaryota</taxon>
        <taxon>Metazoa</taxon>
        <taxon>Ecdysozoa</taxon>
        <taxon>Nematoda</taxon>
        <taxon>Chromadorea</taxon>
        <taxon>Rhabditida</taxon>
        <taxon>Tylenchina</taxon>
        <taxon>Cephalobomorpha</taxon>
        <taxon>Cephaloboidea</taxon>
        <taxon>Cephalobidae</taxon>
        <taxon>Acrobeloides</taxon>
    </lineage>
</organism>
<dbReference type="AlphaFoldDB" id="A0A914DVB9"/>
<dbReference type="Proteomes" id="UP000887540">
    <property type="component" value="Unplaced"/>
</dbReference>
<protein>
    <submittedName>
        <fullName evidence="2">Uncharacterized protein</fullName>
    </submittedName>
</protein>
<keyword evidence="1" id="KW-1185">Reference proteome</keyword>
<name>A0A914DVB9_9BILA</name>
<dbReference type="WBParaSite" id="ACRNAN_scaffold3864.g29159.t1">
    <property type="protein sequence ID" value="ACRNAN_scaffold3864.g29159.t1"/>
    <property type="gene ID" value="ACRNAN_scaffold3864.g29159"/>
</dbReference>
<accession>A0A914DVB9</accession>
<reference evidence="2" key="1">
    <citation type="submission" date="2022-11" db="UniProtKB">
        <authorList>
            <consortium name="WormBaseParasite"/>
        </authorList>
    </citation>
    <scope>IDENTIFICATION</scope>
</reference>